<organism evidence="1 2">
    <name type="scientific">Colletotrichum tamarilloi</name>
    <dbReference type="NCBI Taxonomy" id="1209934"/>
    <lineage>
        <taxon>Eukaryota</taxon>
        <taxon>Fungi</taxon>
        <taxon>Dikarya</taxon>
        <taxon>Ascomycota</taxon>
        <taxon>Pezizomycotina</taxon>
        <taxon>Sordariomycetes</taxon>
        <taxon>Hypocreomycetidae</taxon>
        <taxon>Glomerellales</taxon>
        <taxon>Glomerellaceae</taxon>
        <taxon>Colletotrichum</taxon>
        <taxon>Colletotrichum acutatum species complex</taxon>
    </lineage>
</organism>
<evidence type="ECO:0000313" key="2">
    <source>
        <dbReference type="Proteomes" id="UP001227543"/>
    </source>
</evidence>
<accession>A0ABQ9RFM9</accession>
<keyword evidence="2" id="KW-1185">Reference proteome</keyword>
<comment type="caution">
    <text evidence="1">The sequence shown here is derived from an EMBL/GenBank/DDBJ whole genome shotgun (WGS) entry which is preliminary data.</text>
</comment>
<evidence type="ECO:0000313" key="1">
    <source>
        <dbReference type="EMBL" id="KAK1502579.1"/>
    </source>
</evidence>
<reference evidence="1 2" key="1">
    <citation type="submission" date="2016-10" db="EMBL/GenBank/DDBJ databases">
        <title>The genome sequence of Colletotrichum fioriniae PJ7.</title>
        <authorList>
            <person name="Baroncelli R."/>
        </authorList>
    </citation>
    <scope>NUCLEOTIDE SEQUENCE [LARGE SCALE GENOMIC DNA]</scope>
    <source>
        <strain evidence="1 2">Tom-12</strain>
    </source>
</reference>
<protein>
    <recommendedName>
        <fullName evidence="3">RNase H type-1 domain-containing protein</fullName>
    </recommendedName>
</protein>
<gene>
    <name evidence="1" type="ORF">CTAM01_05392</name>
</gene>
<proteinExistence type="predicted"/>
<dbReference type="PANTHER" id="PTHR33481:SF1">
    <property type="entry name" value="ENDONUCLEASE_EXONUCLEASE_PHOSPHATASE DOMAIN-CONTAINING PROTEIN-RELATED"/>
    <property type="match status" value="1"/>
</dbReference>
<name>A0ABQ9RFM9_9PEZI</name>
<sequence length="192" mass="21281">MGLVQKIDSVITAAARAILPVWRTTPTSSLLRDAGLPSAQVALEGVRLRAAVRLQKIDRRHPLVSRLSQQAQQQTRLQRTAELLPTCERPAFLQPQYQPGSQHQIVVQSKAEAAKSFEAWLKTVPESHMVVFSDGSRATNGAVGYGFVIYRDSKRIAQGCGRLGLAEVLITDPRGFEAFLRVTDFFQKICPR</sequence>
<dbReference type="EMBL" id="MLFU01000013">
    <property type="protein sequence ID" value="KAK1502579.1"/>
    <property type="molecule type" value="Genomic_DNA"/>
</dbReference>
<dbReference type="GeneID" id="85405660"/>
<dbReference type="RefSeq" id="XP_060384228.1">
    <property type="nucleotide sequence ID" value="XM_060521422.1"/>
</dbReference>
<evidence type="ECO:0008006" key="3">
    <source>
        <dbReference type="Google" id="ProtNLM"/>
    </source>
</evidence>
<dbReference type="PANTHER" id="PTHR33481">
    <property type="entry name" value="REVERSE TRANSCRIPTASE"/>
    <property type="match status" value="1"/>
</dbReference>
<dbReference type="Proteomes" id="UP001227543">
    <property type="component" value="Unassembled WGS sequence"/>
</dbReference>